<gene>
    <name evidence="1" type="ORF">PUN28_000759</name>
</gene>
<protein>
    <submittedName>
        <fullName evidence="1">Uncharacterized protein</fullName>
    </submittedName>
</protein>
<sequence length="101" mass="11261">MRKSQSPRCCPGEKFSPRCISGTSSRENSPEHLVAPGIGVNLLPLFSFPRENDSEIVSDCDPSINCRKTRATISSFRPSINGQKYVIIISRVLYTIWDLST</sequence>
<evidence type="ECO:0000313" key="1">
    <source>
        <dbReference type="EMBL" id="KAL0133212.1"/>
    </source>
</evidence>
<name>A0AAW2H1F1_9HYME</name>
<comment type="caution">
    <text evidence="1">The sequence shown here is derived from an EMBL/GenBank/DDBJ whole genome shotgun (WGS) entry which is preliminary data.</text>
</comment>
<reference evidence="1 2" key="1">
    <citation type="submission" date="2023-03" db="EMBL/GenBank/DDBJ databases">
        <title>High recombination rates correlate with genetic variation in Cardiocondyla obscurior ants.</title>
        <authorList>
            <person name="Errbii M."/>
        </authorList>
    </citation>
    <scope>NUCLEOTIDE SEQUENCE [LARGE SCALE GENOMIC DNA]</scope>
    <source>
        <strain evidence="1">Alpha-2009</strain>
        <tissue evidence="1">Whole body</tissue>
    </source>
</reference>
<organism evidence="1 2">
    <name type="scientific">Cardiocondyla obscurior</name>
    <dbReference type="NCBI Taxonomy" id="286306"/>
    <lineage>
        <taxon>Eukaryota</taxon>
        <taxon>Metazoa</taxon>
        <taxon>Ecdysozoa</taxon>
        <taxon>Arthropoda</taxon>
        <taxon>Hexapoda</taxon>
        <taxon>Insecta</taxon>
        <taxon>Pterygota</taxon>
        <taxon>Neoptera</taxon>
        <taxon>Endopterygota</taxon>
        <taxon>Hymenoptera</taxon>
        <taxon>Apocrita</taxon>
        <taxon>Aculeata</taxon>
        <taxon>Formicoidea</taxon>
        <taxon>Formicidae</taxon>
        <taxon>Myrmicinae</taxon>
        <taxon>Cardiocondyla</taxon>
    </lineage>
</organism>
<dbReference type="EMBL" id="JADYXP020000001">
    <property type="protein sequence ID" value="KAL0133212.1"/>
    <property type="molecule type" value="Genomic_DNA"/>
</dbReference>
<keyword evidence="2" id="KW-1185">Reference proteome</keyword>
<evidence type="ECO:0000313" key="2">
    <source>
        <dbReference type="Proteomes" id="UP001430953"/>
    </source>
</evidence>
<dbReference type="Proteomes" id="UP001430953">
    <property type="component" value="Unassembled WGS sequence"/>
</dbReference>
<proteinExistence type="predicted"/>
<accession>A0AAW2H1F1</accession>
<dbReference type="AlphaFoldDB" id="A0AAW2H1F1"/>